<dbReference type="InterPro" id="IPR039498">
    <property type="entry name" value="NTP_transf_5"/>
</dbReference>
<protein>
    <recommendedName>
        <fullName evidence="3">Nucleotidyltransferase family protein</fullName>
    </recommendedName>
</protein>
<evidence type="ECO:0000313" key="2">
    <source>
        <dbReference type="Proteomes" id="UP000008795"/>
    </source>
</evidence>
<dbReference type="Proteomes" id="UP000008795">
    <property type="component" value="Chromosome"/>
</dbReference>
<proteinExistence type="predicted"/>
<reference evidence="1 2" key="1">
    <citation type="submission" date="2010-03" db="EMBL/GenBank/DDBJ databases">
        <title>The genome sequence of Bacteriodes xylanisolvens XB1A.</title>
        <authorList>
            <consortium name="metaHIT consortium -- http://www.metahit.eu/"/>
            <person name="Pajon A."/>
            <person name="Turner K."/>
            <person name="Parkhill J."/>
            <person name="Bernalier A."/>
        </authorList>
    </citation>
    <scope>NUCLEOTIDE SEQUENCE [LARGE SCALE GENOMIC DNA]</scope>
    <source>
        <strain evidence="1 2">XB1A</strain>
    </source>
</reference>
<dbReference type="eggNOG" id="COG2244">
    <property type="taxonomic scope" value="Bacteria"/>
</dbReference>
<dbReference type="RefSeq" id="WP_015532637.1">
    <property type="nucleotide sequence ID" value="NC_021017.1"/>
</dbReference>
<dbReference type="KEGG" id="bxy:BXY_38500"/>
<organism evidence="1 2">
    <name type="scientific">Bacteroides xylanisolvens XB1A</name>
    <dbReference type="NCBI Taxonomy" id="657309"/>
    <lineage>
        <taxon>Bacteria</taxon>
        <taxon>Pseudomonadati</taxon>
        <taxon>Bacteroidota</taxon>
        <taxon>Bacteroidia</taxon>
        <taxon>Bacteroidales</taxon>
        <taxon>Bacteroidaceae</taxon>
        <taxon>Bacteroides</taxon>
    </lineage>
</organism>
<dbReference type="PATRIC" id="fig|657309.4.peg.2810"/>
<gene>
    <name evidence="1" type="ORF">BXY_38500</name>
</gene>
<dbReference type="Pfam" id="PF14907">
    <property type="entry name" value="NTP_transf_5"/>
    <property type="match status" value="1"/>
</dbReference>
<dbReference type="HOGENOM" id="CLU_045664_1_0_10"/>
<sequence length="376" mass="42825">MELSSEHKALFSLLRAGLWEREPDDLSPFPLTDAQWWDVYRMAVRQTVTGIVCRGLHHLPEALLPGDALMIRWVAETDRIERKNRRMEAVVCLLTQRMGRNGLHPVLLKGQGVAAFYEHPLTRECGDIDLCFLSEEEEREAAELMRRAGCRTEKQPDGSNCYSWQGVEVEHHTRLFDLHNPLLKGYLSALVREHGFTEFRPGGRDGLPEGNQPGEFPATISVPSPLPNLLLLNAHLLKHLLGHGVGLRQFCDMARAYHTLHGSYSPGDLEAVHRRTGLLRWSAQLHTFLTEYLGLHRAELPYADTDAYSSPELLRIVLEGGNFGQYGGTKGKASQARWERKLRTFLSFWKHRGFSNTYARKEAFWISVRLIIGNLR</sequence>
<dbReference type="EMBL" id="FP929033">
    <property type="protein sequence ID" value="CBK68800.1"/>
    <property type="molecule type" value="Genomic_DNA"/>
</dbReference>
<name>D6D2Z8_9BACE</name>
<evidence type="ECO:0008006" key="3">
    <source>
        <dbReference type="Google" id="ProtNLM"/>
    </source>
</evidence>
<reference evidence="1 2" key="2">
    <citation type="submission" date="2010-03" db="EMBL/GenBank/DDBJ databases">
        <authorList>
            <person name="Pajon A."/>
        </authorList>
    </citation>
    <scope>NUCLEOTIDE SEQUENCE [LARGE SCALE GENOMIC DNA]</scope>
    <source>
        <strain evidence="1 2">XB1A</strain>
    </source>
</reference>
<dbReference type="AlphaFoldDB" id="D6D2Z8"/>
<evidence type="ECO:0000313" key="1">
    <source>
        <dbReference type="EMBL" id="CBK68800.1"/>
    </source>
</evidence>
<accession>D6D2Z8</accession>